<sequence length="102" mass="11766">MHVWMMEKDFSQLVFVPVQIALCLFCCYKVDSETILDNGLGFILFLQCHDGVYSCILGSRWTLINYTTHSLNKLTKALFEFFKINAFMYRVGGIKVLLVLSN</sequence>
<reference evidence="1 2" key="1">
    <citation type="submission" date="2019-04" db="EMBL/GenBank/DDBJ databases">
        <title>Draft genome of the big-headed turtle Platysternon megacephalum.</title>
        <authorList>
            <person name="Gong S."/>
        </authorList>
    </citation>
    <scope>NUCLEOTIDE SEQUENCE [LARGE SCALE GENOMIC DNA]</scope>
    <source>
        <strain evidence="1">DO16091913</strain>
        <tissue evidence="1">Muscle</tissue>
    </source>
</reference>
<gene>
    <name evidence="1" type="ORF">DR999_PMT02477</name>
</gene>
<comment type="caution">
    <text evidence="1">The sequence shown here is derived from an EMBL/GenBank/DDBJ whole genome shotgun (WGS) entry which is preliminary data.</text>
</comment>
<evidence type="ECO:0000313" key="2">
    <source>
        <dbReference type="Proteomes" id="UP000297703"/>
    </source>
</evidence>
<accession>A0A4D9ERL3</accession>
<evidence type="ECO:0000313" key="1">
    <source>
        <dbReference type="EMBL" id="TFK14041.1"/>
    </source>
</evidence>
<reference evidence="1 2" key="2">
    <citation type="submission" date="2019-04" db="EMBL/GenBank/DDBJ databases">
        <title>The genome sequence of big-headed turtle.</title>
        <authorList>
            <person name="Gong S."/>
        </authorList>
    </citation>
    <scope>NUCLEOTIDE SEQUENCE [LARGE SCALE GENOMIC DNA]</scope>
    <source>
        <strain evidence="1">DO16091913</strain>
        <tissue evidence="1">Muscle</tissue>
    </source>
</reference>
<dbReference type="Proteomes" id="UP000297703">
    <property type="component" value="Unassembled WGS sequence"/>
</dbReference>
<organism evidence="1 2">
    <name type="scientific">Platysternon megacephalum</name>
    <name type="common">big-headed turtle</name>
    <dbReference type="NCBI Taxonomy" id="55544"/>
    <lineage>
        <taxon>Eukaryota</taxon>
        <taxon>Metazoa</taxon>
        <taxon>Chordata</taxon>
        <taxon>Craniata</taxon>
        <taxon>Vertebrata</taxon>
        <taxon>Euteleostomi</taxon>
        <taxon>Archelosauria</taxon>
        <taxon>Testudinata</taxon>
        <taxon>Testudines</taxon>
        <taxon>Cryptodira</taxon>
        <taxon>Durocryptodira</taxon>
        <taxon>Testudinoidea</taxon>
        <taxon>Platysternidae</taxon>
        <taxon>Platysternon</taxon>
    </lineage>
</organism>
<protein>
    <submittedName>
        <fullName evidence="1">Rho guanine nucleotide exchange factor 10-like protein</fullName>
    </submittedName>
</protein>
<proteinExistence type="predicted"/>
<dbReference type="EMBL" id="QXTE01000013">
    <property type="protein sequence ID" value="TFK14041.1"/>
    <property type="molecule type" value="Genomic_DNA"/>
</dbReference>
<keyword evidence="2" id="KW-1185">Reference proteome</keyword>
<dbReference type="AlphaFoldDB" id="A0A4D9ERL3"/>
<name>A0A4D9ERL3_9SAUR</name>